<evidence type="ECO:0000313" key="4">
    <source>
        <dbReference type="Proteomes" id="UP000037178"/>
    </source>
</evidence>
<dbReference type="InterPro" id="IPR046477">
    <property type="entry name" value="DUF6798"/>
</dbReference>
<feature type="transmembrane region" description="Helical" evidence="1">
    <location>
        <begin position="309"/>
        <end position="328"/>
    </location>
</feature>
<dbReference type="PATRIC" id="fig|1675527.3.peg.4948"/>
<proteinExistence type="predicted"/>
<dbReference type="Pfam" id="PF20604">
    <property type="entry name" value="DUF6798"/>
    <property type="match status" value="1"/>
</dbReference>
<dbReference type="Proteomes" id="UP000037178">
    <property type="component" value="Unassembled WGS sequence"/>
</dbReference>
<organism evidence="3 4">
    <name type="scientific">Candidatus Rhodobacter oscarellae</name>
    <dbReference type="NCBI Taxonomy" id="1675527"/>
    <lineage>
        <taxon>Bacteria</taxon>
        <taxon>Pseudomonadati</taxon>
        <taxon>Pseudomonadota</taxon>
        <taxon>Alphaproteobacteria</taxon>
        <taxon>Rhodobacterales</taxon>
        <taxon>Rhodobacter group</taxon>
        <taxon>Rhodobacter</taxon>
    </lineage>
</organism>
<evidence type="ECO:0000259" key="2">
    <source>
        <dbReference type="Pfam" id="PF20604"/>
    </source>
</evidence>
<evidence type="ECO:0000313" key="3">
    <source>
        <dbReference type="EMBL" id="KMW59731.1"/>
    </source>
</evidence>
<dbReference type="OrthoDB" id="229702at2"/>
<feature type="transmembrane region" description="Helical" evidence="1">
    <location>
        <begin position="340"/>
        <end position="360"/>
    </location>
</feature>
<evidence type="ECO:0000256" key="1">
    <source>
        <dbReference type="SAM" id="Phobius"/>
    </source>
</evidence>
<keyword evidence="1" id="KW-0472">Membrane</keyword>
<dbReference type="RefSeq" id="WP_049645161.1">
    <property type="nucleotide sequence ID" value="NZ_LFTY01000002.1"/>
</dbReference>
<feature type="transmembrane region" description="Helical" evidence="1">
    <location>
        <begin position="161"/>
        <end position="177"/>
    </location>
</feature>
<name>A0A0J9EAT5_9RHOB</name>
<dbReference type="EMBL" id="LFTY01000002">
    <property type="protein sequence ID" value="KMW59731.1"/>
    <property type="molecule type" value="Genomic_DNA"/>
</dbReference>
<dbReference type="STRING" id="1675527.AIOL_004714"/>
<feature type="transmembrane region" description="Helical" evidence="1">
    <location>
        <begin position="217"/>
        <end position="237"/>
    </location>
</feature>
<sequence>MAVSKKPAERPAPGSKWLNWIDLPLRSDIGFGWLFAITLLLLAQEMLPVGWKVNEMHYFDLGLRFTHPERFTEYHAVFDGLTFRSLGLYLIGYSVAWLGHETAHAVLAFGLWLAMSAAVAFALNAMRVSVVVLVLAMLAFLKNGQELMGGEWIFDAVEGKVFAYVAVFAALGFVLRGRLLGAAVLLALAAYMHFLVGGFWGIALIFLAMVLGHRGRALGGMAALFVLSVLPLGWILLSGRFGVSLDYSGVDLTVNQIYSGYRHAHHVAPFESAAIFERFWRVGAIWTALLAAALLALAAIRVWPRRSEALWLGGVTAYLVLAFGLAYLDREAHHFGTLYLFRPSSLGLLLALLVLIDGALSLAPLLLRRVAAIAFLFLMLLDVVPDVVEQAQLSARAPTLLAALTEDEEALLIWTKENTPPRAVVFLAEWPKLSQYQREVAHLGFERLSGRATLVNYKFVPTSPEDLLRWYRLVNWSKDVATDGCTALLEQPVDYVVLRAGSEMRDPLQDCAAPAWQNDAFEVLEVRRVPA</sequence>
<reference evidence="3 4" key="1">
    <citation type="submission" date="2015-06" db="EMBL/GenBank/DDBJ databases">
        <title>Draft genome sequence of an Alphaproteobacteria species associated to the Mediterranean sponge Oscarella lobularis.</title>
        <authorList>
            <person name="Jourda C."/>
            <person name="Santini S."/>
            <person name="Claverie J.-M."/>
        </authorList>
    </citation>
    <scope>NUCLEOTIDE SEQUENCE [LARGE SCALE GENOMIC DNA]</scope>
    <source>
        <strain evidence="3">IGS</strain>
    </source>
</reference>
<keyword evidence="1" id="KW-1133">Transmembrane helix</keyword>
<feature type="domain" description="DUF6798" evidence="2">
    <location>
        <begin position="407"/>
        <end position="472"/>
    </location>
</feature>
<feature type="transmembrane region" description="Helical" evidence="1">
    <location>
        <begin position="184"/>
        <end position="211"/>
    </location>
</feature>
<dbReference type="AlphaFoldDB" id="A0A0J9EAT5"/>
<feature type="transmembrane region" description="Helical" evidence="1">
    <location>
        <begin position="279"/>
        <end position="303"/>
    </location>
</feature>
<comment type="caution">
    <text evidence="3">The sequence shown here is derived from an EMBL/GenBank/DDBJ whole genome shotgun (WGS) entry which is preliminary data.</text>
</comment>
<feature type="transmembrane region" description="Helical" evidence="1">
    <location>
        <begin position="31"/>
        <end position="51"/>
    </location>
</feature>
<keyword evidence="4" id="KW-1185">Reference proteome</keyword>
<keyword evidence="1 3" id="KW-0812">Transmembrane</keyword>
<gene>
    <name evidence="3" type="ORF">AIOL_004714</name>
</gene>
<accession>A0A0J9EAT5</accession>
<feature type="transmembrane region" description="Helical" evidence="1">
    <location>
        <begin position="111"/>
        <end position="141"/>
    </location>
</feature>
<protein>
    <submittedName>
        <fullName evidence="3">Putative transmembrane protein</fullName>
    </submittedName>
</protein>